<evidence type="ECO:0000256" key="5">
    <source>
        <dbReference type="SAM" id="MobiDB-lite"/>
    </source>
</evidence>
<evidence type="ECO:0000313" key="7">
    <source>
        <dbReference type="EMBL" id="KAA3678358.1"/>
    </source>
</evidence>
<dbReference type="Pfam" id="PF13901">
    <property type="entry name" value="RH_dom"/>
    <property type="match status" value="1"/>
</dbReference>
<sequence length="895" mass="99145">MNKLFGSVTVINGKCLSETECATLPPGSVPLGEEATEQMCDNTVNTALSLRNGSAHPTILSRGSFNPFSPNHSGSRVIALKNLLHSGNRSWSGNMDMATSLVCLPITTRSELTSKPKHPSDQNSAEPFLATQLRTCADDPWATDGSLPSSVCCHLQFWMTDHLRPRSLSVDHLNCLVRSSINSHDNYAQRSTTMRSCIATYSDSHSAAGAETAVDHVTSSPNGVQFHLSDSVERKSEEGTKLTVIPPMYSSAVWWLDNSGASDGGVVNRKAVISLSTSPELRLSPDFLGTKNSCNQQHLLLPGRSDFEDELVCEVAHLELSEFLIGELEYLNSVSLIRSLLDTESCDPDPSRSPRPSTTSSMQIPVSNPESRGPAIEQSLTNFGLLTYMDPQNQMKQLSTNLRAAPQQYHYRQSHNRSPFLDFFAGTVQEGRFLDDDQSNWPETTGGHSQPSLHNTWDDEASNSSLDLLQTRFVTGLAADLVTSCMERFAGQPEPMAFLKDLHQRVMQTCDADWAFNEARENSDCFSAPHSCKMLTNRALIPSNSAVMLASMDRVTDSAQENTGKLALKKSCEAISAPLERKNLENHHGFSTSSVRLDPPASVGVAFPRGSINALCTPLPFVLLTNPPVPRSKRKAVMANQRNRCAGCGIFVETRYLKRMRFCEFFGKFFCCVCHVNTLMVLPGNLLTNWDFRMLPVCNVARDRLNQLHHQPLLQFSDFNPRVVQCQTSLRNCSILRKQGNLLLPFVRLCPNAGEPLKALKQLPQHWLDTPDLWSVADLCGVRDGQLDHRLHFALEPLVTHLSDCIRCRAQGFVCEICHSGQILFPFGQVNTVTCPSCTACFHRTCLRNPKPETCPRCVRRKHRRRLTQPGLLNAIVSVAHTGCESDEEQMLAHV</sequence>
<reference evidence="7 8" key="1">
    <citation type="journal article" date="2019" name="Gigascience">
        <title>Whole-genome sequence of the oriental lung fluke Paragonimus westermani.</title>
        <authorList>
            <person name="Oey H."/>
            <person name="Zakrzewski M."/>
            <person name="Narain K."/>
            <person name="Devi K.R."/>
            <person name="Agatsuma T."/>
            <person name="Nawaratna S."/>
            <person name="Gobert G.N."/>
            <person name="Jones M.K."/>
            <person name="Ragan M.A."/>
            <person name="McManus D.P."/>
            <person name="Krause L."/>
        </authorList>
    </citation>
    <scope>NUCLEOTIDE SEQUENCE [LARGE SCALE GENOMIC DNA]</scope>
    <source>
        <strain evidence="7 8">IND2009</strain>
    </source>
</reference>
<dbReference type="PANTHER" id="PTHR12326:SF3">
    <property type="entry name" value="DIFFERENTIALLY EXPRESSED IN FDCP 8 HOMOLOG"/>
    <property type="match status" value="1"/>
</dbReference>
<keyword evidence="2" id="KW-0677">Repeat</keyword>
<dbReference type="InterPro" id="IPR025258">
    <property type="entry name" value="RH_dom"/>
</dbReference>
<evidence type="ECO:0000256" key="2">
    <source>
        <dbReference type="ARBA" id="ARBA00022737"/>
    </source>
</evidence>
<name>A0A5J4NTG8_9TREM</name>
<comment type="caution">
    <text evidence="7">The sequence shown here is derived from an EMBL/GenBank/DDBJ whole genome shotgun (WGS) entry which is preliminary data.</text>
</comment>
<keyword evidence="3" id="KW-0863">Zinc-finger</keyword>
<evidence type="ECO:0000259" key="6">
    <source>
        <dbReference type="SMART" id="SM01175"/>
    </source>
</evidence>
<dbReference type="GO" id="GO:0008270">
    <property type="term" value="F:zinc ion binding"/>
    <property type="evidence" value="ECO:0007669"/>
    <property type="project" value="UniProtKB-KW"/>
</dbReference>
<feature type="region of interest" description="Disordered" evidence="5">
    <location>
        <begin position="343"/>
        <end position="375"/>
    </location>
</feature>
<dbReference type="PANTHER" id="PTHR12326">
    <property type="entry name" value="PLECKSTRIN HOMOLOGY DOMAIN CONTAINING PROTEIN"/>
    <property type="match status" value="1"/>
</dbReference>
<organism evidence="7 8">
    <name type="scientific">Paragonimus westermani</name>
    <dbReference type="NCBI Taxonomy" id="34504"/>
    <lineage>
        <taxon>Eukaryota</taxon>
        <taxon>Metazoa</taxon>
        <taxon>Spiralia</taxon>
        <taxon>Lophotrochozoa</taxon>
        <taxon>Platyhelminthes</taxon>
        <taxon>Trematoda</taxon>
        <taxon>Digenea</taxon>
        <taxon>Plagiorchiida</taxon>
        <taxon>Troglotremata</taxon>
        <taxon>Troglotrematidae</taxon>
        <taxon>Paragonimus</taxon>
    </lineage>
</organism>
<evidence type="ECO:0000256" key="1">
    <source>
        <dbReference type="ARBA" id="ARBA00022723"/>
    </source>
</evidence>
<feature type="compositionally biased region" description="Polar residues" evidence="5">
    <location>
        <begin position="439"/>
        <end position="455"/>
    </location>
</feature>
<feature type="domain" description="Rubicon Homology" evidence="6">
    <location>
        <begin position="661"/>
        <end position="865"/>
    </location>
</feature>
<keyword evidence="8" id="KW-1185">Reference proteome</keyword>
<keyword evidence="1" id="KW-0479">Metal-binding</keyword>
<feature type="region of interest" description="Disordered" evidence="5">
    <location>
        <begin position="435"/>
        <end position="459"/>
    </location>
</feature>
<protein>
    <submittedName>
        <fullName evidence="7">Run domain Beclin-1 interacting and cysteine-rich containing protein</fullName>
    </submittedName>
</protein>
<gene>
    <name evidence="7" type="ORF">DEA37_0012846</name>
</gene>
<keyword evidence="4" id="KW-0862">Zinc</keyword>
<evidence type="ECO:0000313" key="8">
    <source>
        <dbReference type="Proteomes" id="UP000324629"/>
    </source>
</evidence>
<dbReference type="SMART" id="SM01175">
    <property type="entry name" value="DUF4206"/>
    <property type="match status" value="1"/>
</dbReference>
<dbReference type="EMBL" id="QNGE01001131">
    <property type="protein sequence ID" value="KAA3678358.1"/>
    <property type="molecule type" value="Genomic_DNA"/>
</dbReference>
<dbReference type="Proteomes" id="UP000324629">
    <property type="component" value="Unassembled WGS sequence"/>
</dbReference>
<accession>A0A5J4NTG8</accession>
<dbReference type="AlphaFoldDB" id="A0A5J4NTG8"/>
<proteinExistence type="predicted"/>
<dbReference type="InterPro" id="IPR051366">
    <property type="entry name" value="DEF8"/>
</dbReference>
<evidence type="ECO:0000256" key="4">
    <source>
        <dbReference type="ARBA" id="ARBA00022833"/>
    </source>
</evidence>
<evidence type="ECO:0000256" key="3">
    <source>
        <dbReference type="ARBA" id="ARBA00022771"/>
    </source>
</evidence>